<reference evidence="1" key="1">
    <citation type="submission" date="2015-06" db="EMBL/GenBank/DDBJ databases">
        <authorList>
            <person name="Radhakrishnan R."/>
            <person name="Underwood A."/>
            <person name="Al-Shahib A."/>
        </authorList>
    </citation>
    <scope>NUCLEOTIDE SEQUENCE</scope>
    <source>
        <strain evidence="1">P19_London_7_VIM_2_05_10</strain>
    </source>
</reference>
<comment type="caution">
    <text evidence="2">The sequence shown here is derived from an EMBL/GenBank/DDBJ whole genome shotgun (WGS) entry which is preliminary data.</text>
</comment>
<reference evidence="2 6" key="4">
    <citation type="submission" date="2019-11" db="EMBL/GenBank/DDBJ databases">
        <title>Genomes of ocular Pseudomonas aeruginosa isolates.</title>
        <authorList>
            <person name="Khan M."/>
            <person name="Rice S.A."/>
            <person name="Willcox M.D.P."/>
            <person name="Stapleton F."/>
        </authorList>
    </citation>
    <scope>NUCLEOTIDE SEQUENCE [LARGE SCALE GENOMIC DNA]</scope>
    <source>
        <strain evidence="2 6">PA221</strain>
    </source>
</reference>
<accession>A0A0F6RWA5</accession>
<organism evidence="2 6">
    <name type="scientific">Pseudomonas aeruginosa</name>
    <dbReference type="NCBI Taxonomy" id="287"/>
    <lineage>
        <taxon>Bacteria</taxon>
        <taxon>Pseudomonadati</taxon>
        <taxon>Pseudomonadota</taxon>
        <taxon>Gammaproteobacteria</taxon>
        <taxon>Pseudomonadales</taxon>
        <taxon>Pseudomonadaceae</taxon>
        <taxon>Pseudomonas</taxon>
    </lineage>
</organism>
<dbReference type="Proteomes" id="UP000045039">
    <property type="component" value="Unassembled WGS sequence"/>
</dbReference>
<reference evidence="4" key="2">
    <citation type="submission" date="2015-06" db="EMBL/GenBank/DDBJ databases">
        <authorList>
            <person name="Radhakrishnan Rajesh"/>
            <person name="Underwood Anthony"/>
            <person name="Al-Shahib Ali"/>
        </authorList>
    </citation>
    <scope>NUCLEOTIDE SEQUENCE [LARGE SCALE GENOMIC DNA]</scope>
    <source>
        <strain evidence="4">P19_London_7_VIM_2_05_10</strain>
    </source>
</reference>
<dbReference type="EMBL" id="CVVU01000221">
    <property type="protein sequence ID" value="CRP41964.1"/>
    <property type="molecule type" value="Genomic_DNA"/>
</dbReference>
<name>A0A0F6RWA5_PSEAI</name>
<evidence type="ECO:0000313" key="5">
    <source>
        <dbReference type="Proteomes" id="UP000276985"/>
    </source>
</evidence>
<dbReference type="RefSeq" id="WP_010794465.1">
    <property type="nucleotide sequence ID" value="NZ_BSAU01000012.1"/>
</dbReference>
<gene>
    <name evidence="3" type="ORF">DY940_28900</name>
    <name evidence="2" type="ORF">GNQ48_33165</name>
    <name evidence="1" type="ORF">PAERUG_P19_London_7_VIM_2_05_10_04401</name>
</gene>
<proteinExistence type="predicted"/>
<dbReference type="Proteomes" id="UP000276985">
    <property type="component" value="Unassembled WGS sequence"/>
</dbReference>
<evidence type="ECO:0008006" key="7">
    <source>
        <dbReference type="Google" id="ProtNLM"/>
    </source>
</evidence>
<dbReference type="Proteomes" id="UP000433532">
    <property type="component" value="Unassembled WGS sequence"/>
</dbReference>
<evidence type="ECO:0000313" key="4">
    <source>
        <dbReference type="Proteomes" id="UP000045039"/>
    </source>
</evidence>
<dbReference type="EMBL" id="WOAD01000109">
    <property type="protein sequence ID" value="MUI39794.1"/>
    <property type="molecule type" value="Genomic_DNA"/>
</dbReference>
<evidence type="ECO:0000313" key="1">
    <source>
        <dbReference type="EMBL" id="CRP41964.1"/>
    </source>
</evidence>
<sequence>MNQGALRLEVLSAAELIDCLCPANGAPYSVEHYAEIFGLSPTVFTRQVAVYRRSQPDAASASDAEATQRFIADVLRVILAVAESGVAVERAITWFRLEPLPTFEQQTAEQLVSQGQIERVLQFLASWQTGSQG</sequence>
<dbReference type="AlphaFoldDB" id="A0A0F6RWA5"/>
<reference evidence="3 5" key="3">
    <citation type="submission" date="2018-12" db="EMBL/GenBank/DDBJ databases">
        <title>Pseudomonas aeruginosa Diversity Panel.</title>
        <authorList>
            <person name="Snesrud E."/>
            <person name="Mcgann P."/>
        </authorList>
    </citation>
    <scope>NUCLEOTIDE SEQUENCE [LARGE SCALE GENOMIC DNA]</scope>
    <source>
        <strain evidence="3 5">MRSN6241</strain>
    </source>
</reference>
<evidence type="ECO:0000313" key="3">
    <source>
        <dbReference type="EMBL" id="RTS40565.1"/>
    </source>
</evidence>
<dbReference type="EMBL" id="RXTL01000041">
    <property type="protein sequence ID" value="RTS40565.1"/>
    <property type="molecule type" value="Genomic_DNA"/>
</dbReference>
<evidence type="ECO:0000313" key="6">
    <source>
        <dbReference type="Proteomes" id="UP000433532"/>
    </source>
</evidence>
<evidence type="ECO:0000313" key="2">
    <source>
        <dbReference type="EMBL" id="MUI39794.1"/>
    </source>
</evidence>
<protein>
    <recommendedName>
        <fullName evidence="7">DUF2384 domain-containing protein</fullName>
    </recommendedName>
</protein>